<dbReference type="Gene3D" id="1.10.287.130">
    <property type="match status" value="1"/>
</dbReference>
<feature type="transmembrane region" description="Helical" evidence="5">
    <location>
        <begin position="151"/>
        <end position="172"/>
    </location>
</feature>
<dbReference type="AlphaFoldDB" id="A0A1F6E1C4"/>
<dbReference type="PANTHER" id="PTHR43047:SF72">
    <property type="entry name" value="OSMOSENSING HISTIDINE PROTEIN KINASE SLN1"/>
    <property type="match status" value="1"/>
</dbReference>
<dbReference type="SMART" id="SM00387">
    <property type="entry name" value="HATPase_c"/>
    <property type="match status" value="1"/>
</dbReference>
<feature type="transmembrane region" description="Helical" evidence="5">
    <location>
        <begin position="53"/>
        <end position="73"/>
    </location>
</feature>
<dbReference type="InterPro" id="IPR004358">
    <property type="entry name" value="Sig_transdc_His_kin-like_C"/>
</dbReference>
<reference evidence="7 8" key="1">
    <citation type="journal article" date="2016" name="Nat. Commun.">
        <title>Thousands of microbial genomes shed light on interconnected biogeochemical processes in an aquifer system.</title>
        <authorList>
            <person name="Anantharaman K."/>
            <person name="Brown C.T."/>
            <person name="Hug L.A."/>
            <person name="Sharon I."/>
            <person name="Castelle C.J."/>
            <person name="Probst A.J."/>
            <person name="Thomas B.C."/>
            <person name="Singh A."/>
            <person name="Wilkins M.J."/>
            <person name="Karaoz U."/>
            <person name="Brodie E.L."/>
            <person name="Williams K.H."/>
            <person name="Hubbard S.S."/>
            <person name="Banfield J.F."/>
        </authorList>
    </citation>
    <scope>NUCLEOTIDE SEQUENCE [LARGE SCALE GENOMIC DNA]</scope>
</reference>
<feature type="transmembrane region" description="Helical" evidence="5">
    <location>
        <begin position="85"/>
        <end position="105"/>
    </location>
</feature>
<dbReference type="Proteomes" id="UP000178572">
    <property type="component" value="Unassembled WGS sequence"/>
</dbReference>
<dbReference type="Pfam" id="PF02518">
    <property type="entry name" value="HATPase_c"/>
    <property type="match status" value="1"/>
</dbReference>
<keyword evidence="4" id="KW-0418">Kinase</keyword>
<proteinExistence type="predicted"/>
<keyword evidence="5" id="KW-1133">Transmembrane helix</keyword>
<accession>A0A1F6E1C4</accession>
<feature type="transmembrane region" description="Helical" evidence="5">
    <location>
        <begin position="184"/>
        <end position="206"/>
    </location>
</feature>
<evidence type="ECO:0000256" key="1">
    <source>
        <dbReference type="ARBA" id="ARBA00000085"/>
    </source>
</evidence>
<keyword evidence="3" id="KW-0808">Transferase</keyword>
<name>A0A1F6E1C4_9BACT</name>
<feature type="transmembrane region" description="Helical" evidence="5">
    <location>
        <begin position="21"/>
        <end position="41"/>
    </location>
</feature>
<dbReference type="InterPro" id="IPR036890">
    <property type="entry name" value="HATPase_C_sf"/>
</dbReference>
<dbReference type="InterPro" id="IPR003594">
    <property type="entry name" value="HATPase_dom"/>
</dbReference>
<evidence type="ECO:0000313" key="8">
    <source>
        <dbReference type="Proteomes" id="UP000178572"/>
    </source>
</evidence>
<feature type="transmembrane region" description="Helical" evidence="5">
    <location>
        <begin position="112"/>
        <end position="131"/>
    </location>
</feature>
<dbReference type="EMBL" id="MFLN01000006">
    <property type="protein sequence ID" value="OGG67479.1"/>
    <property type="molecule type" value="Genomic_DNA"/>
</dbReference>
<dbReference type="InterPro" id="IPR036097">
    <property type="entry name" value="HisK_dim/P_sf"/>
</dbReference>
<dbReference type="SUPFAM" id="SSF47384">
    <property type="entry name" value="Homodimeric domain of signal transducing histidine kinase"/>
    <property type="match status" value="1"/>
</dbReference>
<keyword evidence="5" id="KW-0812">Transmembrane</keyword>
<evidence type="ECO:0000256" key="3">
    <source>
        <dbReference type="ARBA" id="ARBA00022679"/>
    </source>
</evidence>
<evidence type="ECO:0000259" key="6">
    <source>
        <dbReference type="PROSITE" id="PS50109"/>
    </source>
</evidence>
<comment type="catalytic activity">
    <reaction evidence="1">
        <text>ATP + protein L-histidine = ADP + protein N-phospho-L-histidine.</text>
        <dbReference type="EC" id="2.7.13.3"/>
    </reaction>
</comment>
<comment type="caution">
    <text evidence="7">The sequence shown here is derived from an EMBL/GenBank/DDBJ whole genome shotgun (WGS) entry which is preliminary data.</text>
</comment>
<feature type="domain" description="Histidine kinase" evidence="6">
    <location>
        <begin position="322"/>
        <end position="540"/>
    </location>
</feature>
<dbReference type="EC" id="2.7.13.3" evidence="2"/>
<dbReference type="GO" id="GO:0005886">
    <property type="term" value="C:plasma membrane"/>
    <property type="evidence" value="ECO:0007669"/>
    <property type="project" value="TreeGrafter"/>
</dbReference>
<protein>
    <recommendedName>
        <fullName evidence="2">histidine kinase</fullName>
        <ecNumber evidence="2">2.7.13.3</ecNumber>
    </recommendedName>
</protein>
<dbReference type="PANTHER" id="PTHR43047">
    <property type="entry name" value="TWO-COMPONENT HISTIDINE PROTEIN KINASE"/>
    <property type="match status" value="1"/>
</dbReference>
<feature type="transmembrane region" description="Helical" evidence="5">
    <location>
        <begin position="270"/>
        <end position="289"/>
    </location>
</feature>
<gene>
    <name evidence="7" type="ORF">A3C21_00045</name>
</gene>
<feature type="transmembrane region" description="Helical" evidence="5">
    <location>
        <begin position="218"/>
        <end position="237"/>
    </location>
</feature>
<evidence type="ECO:0000256" key="2">
    <source>
        <dbReference type="ARBA" id="ARBA00012438"/>
    </source>
</evidence>
<dbReference type="PROSITE" id="PS50109">
    <property type="entry name" value="HIS_KIN"/>
    <property type="match status" value="1"/>
</dbReference>
<dbReference type="STRING" id="1798500.A3C21_00045"/>
<sequence>MILCPWEPSVYVFFSENVPPLVHYSHLIAIVAAVTIGLYVFFGDPKAVVSRLFLLMVGFFSTWTILDVILWATNRPDVVMFSWSLQILFEPLTYGVAFYMFYYFLHNAWPSFRTNVLVALLLLPIVSFLHTEVNLQELYLSSCEAAEGFLAAYYTHIVNGTLILTVAIMAAREMPKRATRRERFITFFFAFGLITFLLAFSSGTIIGSLTEDWIPSQYGLFGMPVFATFIAYSIARFNAFNAKVLTTELLVVALAIAVVSLVALQEIQNVRIVAAITFLLVCVMGYVLIKNVKKEIQQRQLIEKQEKELEIVNQQQESLLHFISHEIKGYLTESQAGFASIVEGDFGAVPEAVRTMSAKALSSVRRGVATVMDILDASNLKKGTVAYAKKKFDFRTAIREIVRELKPTADEKRLAIELRIGEGAFLFEGDEDKIRRHVLRNLIDNAIRYTPSGSVKVGLSDGAVIRFSVEDSGVGIATDDMPKLFTAGGHGKDSIKVNVHSTGYGLFIAKQVVEAHGGRIWAESKGEGKGSIFIVEFTAR</sequence>
<evidence type="ECO:0000256" key="4">
    <source>
        <dbReference type="ARBA" id="ARBA00022777"/>
    </source>
</evidence>
<dbReference type="GO" id="GO:0000155">
    <property type="term" value="F:phosphorelay sensor kinase activity"/>
    <property type="evidence" value="ECO:0007669"/>
    <property type="project" value="InterPro"/>
</dbReference>
<organism evidence="7 8">
    <name type="scientific">Candidatus Kaiserbacteria bacterium RIFCSPHIGHO2_02_FULL_59_21</name>
    <dbReference type="NCBI Taxonomy" id="1798500"/>
    <lineage>
        <taxon>Bacteria</taxon>
        <taxon>Candidatus Kaiseribacteriota</taxon>
    </lineage>
</organism>
<evidence type="ECO:0000256" key="5">
    <source>
        <dbReference type="SAM" id="Phobius"/>
    </source>
</evidence>
<dbReference type="CDD" id="cd00075">
    <property type="entry name" value="HATPase"/>
    <property type="match status" value="1"/>
</dbReference>
<dbReference type="InterPro" id="IPR005467">
    <property type="entry name" value="His_kinase_dom"/>
</dbReference>
<feature type="transmembrane region" description="Helical" evidence="5">
    <location>
        <begin position="244"/>
        <end position="264"/>
    </location>
</feature>
<keyword evidence="5" id="KW-0472">Membrane</keyword>
<dbReference type="SUPFAM" id="SSF55874">
    <property type="entry name" value="ATPase domain of HSP90 chaperone/DNA topoisomerase II/histidine kinase"/>
    <property type="match status" value="1"/>
</dbReference>
<dbReference type="GO" id="GO:0009927">
    <property type="term" value="F:histidine phosphotransfer kinase activity"/>
    <property type="evidence" value="ECO:0007669"/>
    <property type="project" value="TreeGrafter"/>
</dbReference>
<dbReference type="PRINTS" id="PR00344">
    <property type="entry name" value="BCTRLSENSOR"/>
</dbReference>
<evidence type="ECO:0000313" key="7">
    <source>
        <dbReference type="EMBL" id="OGG67479.1"/>
    </source>
</evidence>
<dbReference type="Gene3D" id="3.30.565.10">
    <property type="entry name" value="Histidine kinase-like ATPase, C-terminal domain"/>
    <property type="match status" value="1"/>
</dbReference>